<accession>A0A510UDT8</accession>
<name>A0A510UDT8_ALIFS</name>
<gene>
    <name evidence="1" type="ORF">AFI02nite_07330</name>
</gene>
<proteinExistence type="predicted"/>
<evidence type="ECO:0000313" key="2">
    <source>
        <dbReference type="Proteomes" id="UP000321787"/>
    </source>
</evidence>
<dbReference type="Proteomes" id="UP000321787">
    <property type="component" value="Unassembled WGS sequence"/>
</dbReference>
<reference evidence="1 2" key="1">
    <citation type="submission" date="2019-07" db="EMBL/GenBank/DDBJ databases">
        <title>Whole genome shotgun sequence of Aliivibrio fischeri NBRC 101058.</title>
        <authorList>
            <person name="Hosoyama A."/>
            <person name="Uohara A."/>
            <person name="Ohji S."/>
            <person name="Ichikawa N."/>
        </authorList>
    </citation>
    <scope>NUCLEOTIDE SEQUENCE [LARGE SCALE GENOMIC DNA]</scope>
    <source>
        <strain evidence="1 2">NBRC 101058</strain>
    </source>
</reference>
<comment type="caution">
    <text evidence="1">The sequence shown here is derived from an EMBL/GenBank/DDBJ whole genome shotgun (WGS) entry which is preliminary data.</text>
</comment>
<evidence type="ECO:0000313" key="1">
    <source>
        <dbReference type="EMBL" id="GEK12697.1"/>
    </source>
</evidence>
<dbReference type="AlphaFoldDB" id="A0A510UDT8"/>
<dbReference type="EMBL" id="BJTZ01000003">
    <property type="protein sequence ID" value="GEK12697.1"/>
    <property type="molecule type" value="Genomic_DNA"/>
</dbReference>
<organism evidence="1 2">
    <name type="scientific">Aliivibrio fischeri</name>
    <name type="common">Vibrio fischeri</name>
    <dbReference type="NCBI Taxonomy" id="668"/>
    <lineage>
        <taxon>Bacteria</taxon>
        <taxon>Pseudomonadati</taxon>
        <taxon>Pseudomonadota</taxon>
        <taxon>Gammaproteobacteria</taxon>
        <taxon>Vibrionales</taxon>
        <taxon>Vibrionaceae</taxon>
        <taxon>Aliivibrio</taxon>
    </lineage>
</organism>
<protein>
    <submittedName>
        <fullName evidence="1">Uncharacterized protein</fullName>
    </submittedName>
</protein>
<sequence length="51" mass="5542">MKHALANNKKGVVGKRGRITPIKPIISDVNPATNQNTLRVKCKLASKESKS</sequence>
<dbReference type="RefSeq" id="WP_011262243.1">
    <property type="nucleotide sequence ID" value="NZ_JAJVEB010000002.1"/>
</dbReference>